<keyword evidence="14" id="KW-1185">Reference proteome</keyword>
<dbReference type="Proteomes" id="UP000070620">
    <property type="component" value="Unassembled WGS sequence"/>
</dbReference>
<dbReference type="AlphaFoldDB" id="A0A136PID5"/>
<reference evidence="13 14" key="1">
    <citation type="submission" date="2016-01" db="EMBL/GenBank/DDBJ databases">
        <title>Whole genome sequence and analysis of Micromonospora rosaria DSM 803, which can produce antibacterial substance rosamicin.</title>
        <authorList>
            <person name="Yang H."/>
            <person name="He X."/>
            <person name="Zhu D."/>
        </authorList>
    </citation>
    <scope>NUCLEOTIDE SEQUENCE [LARGE SCALE GENOMIC DNA]</scope>
    <source>
        <strain evidence="13 14">DSM 803</strain>
    </source>
</reference>
<dbReference type="PANTHER" id="PTHR24421:SF10">
    <property type="entry name" value="NITRATE_NITRITE SENSOR PROTEIN NARQ"/>
    <property type="match status" value="1"/>
</dbReference>
<keyword evidence="10" id="KW-1133">Transmembrane helix</keyword>
<dbReference type="PANTHER" id="PTHR24421">
    <property type="entry name" value="NITRATE/NITRITE SENSOR PROTEIN NARX-RELATED"/>
    <property type="match status" value="1"/>
</dbReference>
<dbReference type="InterPro" id="IPR036890">
    <property type="entry name" value="HATPase_C_sf"/>
</dbReference>
<sequence>MGPVDRSRVVRDGLLWLVLVAPLVYGHLLPPYRWADLVALVGALSLVTAAVLVGRRLPVVAVWLVLVGSYLDGNVVFAIPVLSYLAGWRSPRAAPAAAAFALVAAGGTVLNLVLLGTALATWFVLACVLLFAGVFPWLVGRYRRQQHALTVAGWEHAEAVERERSGAAERVRLRERARIAQDMHDTLGHELSLIALRAAALEMDRDLAARHRVAAGEVRASVAAATERLHEIIGVLRDEATPSGADPGGESVADLVARARDAGLPVTTRIGPDLSVLPAMTAHAVHRVVREALTNAARYAAGAPVTVTLVGHGDRVRVDVANAPTGTPPDGQFGSVGGGSTGGGSGGSGGGGGGGGRSLGGTGLVAVGERVRLVGGTFHAGPTADGGFTVSALLPATPLPPGRTPTPPRSPTGPARPALPVTPGRRVGADGAGSQLRAARRRVRRSLLLALGAPVGFALVLSLVYYPVATAGAVLSEAAFDRMRVGTPRTDLAGLPRREVDPPRPEPRTPEPGAAPPGAAPPGPSDGRRCAYYTDGNFPLAQPSYRLCFVDGRLASKERIIL</sequence>
<protein>
    <recommendedName>
        <fullName evidence="2">histidine kinase</fullName>
        <ecNumber evidence="2">2.7.13.3</ecNumber>
    </recommendedName>
</protein>
<evidence type="ECO:0000259" key="11">
    <source>
        <dbReference type="Pfam" id="PF02518"/>
    </source>
</evidence>
<dbReference type="Pfam" id="PF02518">
    <property type="entry name" value="HATPase_c"/>
    <property type="match status" value="1"/>
</dbReference>
<evidence type="ECO:0000256" key="3">
    <source>
        <dbReference type="ARBA" id="ARBA00022553"/>
    </source>
</evidence>
<keyword evidence="4" id="KW-0808">Transferase</keyword>
<feature type="domain" description="Signal transduction histidine kinase subgroup 3 dimerisation and phosphoacceptor" evidence="12">
    <location>
        <begin position="175"/>
        <end position="239"/>
    </location>
</feature>
<feature type="transmembrane region" description="Helical" evidence="10">
    <location>
        <begin position="60"/>
        <end position="86"/>
    </location>
</feature>
<comment type="catalytic activity">
    <reaction evidence="1">
        <text>ATP + protein L-histidine = ADP + protein N-phospho-L-histidine.</text>
        <dbReference type="EC" id="2.7.13.3"/>
    </reaction>
</comment>
<gene>
    <name evidence="13" type="ORF">AWW66_31360</name>
</gene>
<accession>A0A136PID5</accession>
<evidence type="ECO:0000256" key="10">
    <source>
        <dbReference type="SAM" id="Phobius"/>
    </source>
</evidence>
<evidence type="ECO:0000313" key="13">
    <source>
        <dbReference type="EMBL" id="KXK58166.1"/>
    </source>
</evidence>
<evidence type="ECO:0000313" key="14">
    <source>
        <dbReference type="Proteomes" id="UP000070620"/>
    </source>
</evidence>
<keyword evidence="3" id="KW-0597">Phosphoprotein</keyword>
<dbReference type="Gene3D" id="3.30.565.10">
    <property type="entry name" value="Histidine kinase-like ATPase, C-terminal domain"/>
    <property type="match status" value="1"/>
</dbReference>
<feature type="region of interest" description="Disordered" evidence="9">
    <location>
        <begin position="488"/>
        <end position="528"/>
    </location>
</feature>
<dbReference type="EMBL" id="LRQV01000242">
    <property type="protein sequence ID" value="KXK58166.1"/>
    <property type="molecule type" value="Genomic_DNA"/>
</dbReference>
<feature type="compositionally biased region" description="Pro residues" evidence="9">
    <location>
        <begin position="398"/>
        <end position="411"/>
    </location>
</feature>
<evidence type="ECO:0000256" key="9">
    <source>
        <dbReference type="SAM" id="MobiDB-lite"/>
    </source>
</evidence>
<dbReference type="GO" id="GO:0005524">
    <property type="term" value="F:ATP binding"/>
    <property type="evidence" value="ECO:0007669"/>
    <property type="project" value="UniProtKB-KW"/>
</dbReference>
<keyword evidence="8" id="KW-0902">Two-component regulatory system</keyword>
<feature type="region of interest" description="Disordered" evidence="9">
    <location>
        <begin position="319"/>
        <end position="361"/>
    </location>
</feature>
<evidence type="ECO:0000256" key="1">
    <source>
        <dbReference type="ARBA" id="ARBA00000085"/>
    </source>
</evidence>
<keyword evidence="6" id="KW-0418">Kinase</keyword>
<evidence type="ECO:0000256" key="2">
    <source>
        <dbReference type="ARBA" id="ARBA00012438"/>
    </source>
</evidence>
<dbReference type="InterPro" id="IPR011712">
    <property type="entry name" value="Sig_transdc_His_kin_sub3_dim/P"/>
</dbReference>
<organism evidence="13 14">
    <name type="scientific">Micromonospora rosaria</name>
    <dbReference type="NCBI Taxonomy" id="47874"/>
    <lineage>
        <taxon>Bacteria</taxon>
        <taxon>Bacillati</taxon>
        <taxon>Actinomycetota</taxon>
        <taxon>Actinomycetes</taxon>
        <taxon>Micromonosporales</taxon>
        <taxon>Micromonosporaceae</taxon>
        <taxon>Micromonospora</taxon>
    </lineage>
</organism>
<keyword evidence="7" id="KW-0067">ATP-binding</keyword>
<evidence type="ECO:0000256" key="7">
    <source>
        <dbReference type="ARBA" id="ARBA00022840"/>
    </source>
</evidence>
<feature type="transmembrane region" description="Helical" evidence="10">
    <location>
        <begin position="120"/>
        <end position="139"/>
    </location>
</feature>
<feature type="region of interest" description="Disordered" evidence="9">
    <location>
        <begin position="398"/>
        <end position="433"/>
    </location>
</feature>
<dbReference type="CDD" id="cd16917">
    <property type="entry name" value="HATPase_UhpB-NarQ-NarX-like"/>
    <property type="match status" value="1"/>
</dbReference>
<feature type="compositionally biased region" description="Basic and acidic residues" evidence="9">
    <location>
        <begin position="496"/>
        <end position="509"/>
    </location>
</feature>
<evidence type="ECO:0000256" key="8">
    <source>
        <dbReference type="ARBA" id="ARBA00023012"/>
    </source>
</evidence>
<dbReference type="GO" id="GO:0016020">
    <property type="term" value="C:membrane"/>
    <property type="evidence" value="ECO:0007669"/>
    <property type="project" value="InterPro"/>
</dbReference>
<feature type="compositionally biased region" description="Pro residues" evidence="9">
    <location>
        <begin position="513"/>
        <end position="524"/>
    </location>
</feature>
<dbReference type="GO" id="GO:0046983">
    <property type="term" value="F:protein dimerization activity"/>
    <property type="evidence" value="ECO:0007669"/>
    <property type="project" value="InterPro"/>
</dbReference>
<evidence type="ECO:0000256" key="6">
    <source>
        <dbReference type="ARBA" id="ARBA00022777"/>
    </source>
</evidence>
<dbReference type="InterPro" id="IPR050482">
    <property type="entry name" value="Sensor_HK_TwoCompSys"/>
</dbReference>
<feature type="transmembrane region" description="Helical" evidence="10">
    <location>
        <begin position="447"/>
        <end position="468"/>
    </location>
</feature>
<dbReference type="OrthoDB" id="227596at2"/>
<dbReference type="Gene3D" id="1.20.5.1930">
    <property type="match status" value="1"/>
</dbReference>
<feature type="transmembrane region" description="Helical" evidence="10">
    <location>
        <begin position="13"/>
        <end position="30"/>
    </location>
</feature>
<feature type="domain" description="Histidine kinase/HSP90-like ATPase" evidence="11">
    <location>
        <begin position="283"/>
        <end position="397"/>
    </location>
</feature>
<evidence type="ECO:0000256" key="5">
    <source>
        <dbReference type="ARBA" id="ARBA00022741"/>
    </source>
</evidence>
<evidence type="ECO:0000259" key="12">
    <source>
        <dbReference type="Pfam" id="PF07730"/>
    </source>
</evidence>
<feature type="compositionally biased region" description="Gly residues" evidence="9">
    <location>
        <begin position="334"/>
        <end position="361"/>
    </location>
</feature>
<keyword evidence="5" id="KW-0547">Nucleotide-binding</keyword>
<dbReference type="GO" id="GO:0000155">
    <property type="term" value="F:phosphorelay sensor kinase activity"/>
    <property type="evidence" value="ECO:0007669"/>
    <property type="project" value="InterPro"/>
</dbReference>
<dbReference type="SUPFAM" id="SSF55874">
    <property type="entry name" value="ATPase domain of HSP90 chaperone/DNA topoisomerase II/histidine kinase"/>
    <property type="match status" value="1"/>
</dbReference>
<evidence type="ECO:0000256" key="4">
    <source>
        <dbReference type="ARBA" id="ARBA00022679"/>
    </source>
</evidence>
<dbReference type="InterPro" id="IPR003594">
    <property type="entry name" value="HATPase_dom"/>
</dbReference>
<feature type="transmembrane region" description="Helical" evidence="10">
    <location>
        <begin position="37"/>
        <end position="54"/>
    </location>
</feature>
<dbReference type="EC" id="2.7.13.3" evidence="2"/>
<name>A0A136PID5_9ACTN</name>
<dbReference type="Pfam" id="PF07730">
    <property type="entry name" value="HisKA_3"/>
    <property type="match status" value="1"/>
</dbReference>
<keyword evidence="10" id="KW-0472">Membrane</keyword>
<comment type="caution">
    <text evidence="13">The sequence shown here is derived from an EMBL/GenBank/DDBJ whole genome shotgun (WGS) entry which is preliminary data.</text>
</comment>
<keyword evidence="10" id="KW-0812">Transmembrane</keyword>
<proteinExistence type="predicted"/>